<accession>A0A9X9X6J9</accession>
<evidence type="ECO:0000313" key="1">
    <source>
        <dbReference type="EMBL" id="MBR0679335.1"/>
    </source>
</evidence>
<evidence type="ECO:0008006" key="3">
    <source>
        <dbReference type="Google" id="ProtNLM"/>
    </source>
</evidence>
<protein>
    <recommendedName>
        <fullName evidence="3">Bacteriophage-related protein</fullName>
    </recommendedName>
</protein>
<dbReference type="SUPFAM" id="SSF109709">
    <property type="entry name" value="KorB DNA-binding domain-like"/>
    <property type="match status" value="1"/>
</dbReference>
<organism evidence="1 2">
    <name type="scientific">Neoroseomonas eburnea</name>
    <dbReference type="NCBI Taxonomy" id="1346889"/>
    <lineage>
        <taxon>Bacteria</taxon>
        <taxon>Pseudomonadati</taxon>
        <taxon>Pseudomonadota</taxon>
        <taxon>Alphaproteobacteria</taxon>
        <taxon>Acetobacterales</taxon>
        <taxon>Acetobacteraceae</taxon>
        <taxon>Neoroseomonas</taxon>
    </lineage>
</organism>
<keyword evidence="2" id="KW-1185">Reference proteome</keyword>
<reference evidence="1" key="2">
    <citation type="journal article" date="2021" name="Syst. Appl. Microbiol.">
        <title>Roseomonas hellenica sp. nov., isolated from roots of wild-growing Alkanna tinctoria.</title>
        <authorList>
            <person name="Rat A."/>
            <person name="Naranjo H.D."/>
            <person name="Lebbe L."/>
            <person name="Cnockaert M."/>
            <person name="Krigas N."/>
            <person name="Grigoriadou K."/>
            <person name="Maloupa E."/>
            <person name="Willems A."/>
        </authorList>
    </citation>
    <scope>NUCLEOTIDE SEQUENCE</scope>
    <source>
        <strain evidence="1">LMG 31228</strain>
    </source>
</reference>
<name>A0A9X9X6J9_9PROT</name>
<comment type="caution">
    <text evidence="1">The sequence shown here is derived from an EMBL/GenBank/DDBJ whole genome shotgun (WGS) entry which is preliminary data.</text>
</comment>
<dbReference type="AlphaFoldDB" id="A0A9X9X6J9"/>
<gene>
    <name evidence="1" type="ORF">GXW74_02455</name>
</gene>
<dbReference type="Gene3D" id="1.10.10.2830">
    <property type="match status" value="1"/>
</dbReference>
<sequence>MLTIRLPFAARKRGKGKLVLTPSGMANRGTSAADTTLVKAIARAFRWRRMLESGRFGTINELAAAEKINSSYVSRVLRLTLLAPDLVEAILDGRQPQGMTLPRLVEDVAVEWRDHAERVDMPRTR</sequence>
<dbReference type="Proteomes" id="UP001138709">
    <property type="component" value="Unassembled WGS sequence"/>
</dbReference>
<dbReference type="EMBL" id="JAAEDL010000002">
    <property type="protein sequence ID" value="MBR0679335.1"/>
    <property type="molecule type" value="Genomic_DNA"/>
</dbReference>
<reference evidence="1" key="1">
    <citation type="submission" date="2020-01" db="EMBL/GenBank/DDBJ databases">
        <authorList>
            <person name="Rat A."/>
        </authorList>
    </citation>
    <scope>NUCLEOTIDE SEQUENCE</scope>
    <source>
        <strain evidence="1">LMG 31228</strain>
    </source>
</reference>
<evidence type="ECO:0000313" key="2">
    <source>
        <dbReference type="Proteomes" id="UP001138709"/>
    </source>
</evidence>
<proteinExistence type="predicted"/>